<sequence length="120" mass="13181">MRIVTVFPFLIRECVCVIHLLLQAADQFSLDAALNAIRDLLTPGILRAARFWNDTGEEQEDNGTDDEDADADDYSWNTEEDETEAVVEERERRRGPDDDDDAAGGDEASSQGAAGAPDAH</sequence>
<dbReference type="AlphaFoldDB" id="A0A183DCQ0"/>
<accession>A0A183DCQ0</accession>
<evidence type="ECO:0000313" key="4">
    <source>
        <dbReference type="Proteomes" id="UP000271098"/>
    </source>
</evidence>
<proteinExistence type="predicted"/>
<keyword evidence="4" id="KW-1185">Reference proteome</keyword>
<evidence type="ECO:0000256" key="2">
    <source>
        <dbReference type="SAM" id="SignalP"/>
    </source>
</evidence>
<feature type="compositionally biased region" description="Basic and acidic residues" evidence="1">
    <location>
        <begin position="87"/>
        <end position="96"/>
    </location>
</feature>
<organism evidence="5">
    <name type="scientific">Gongylonema pulchrum</name>
    <dbReference type="NCBI Taxonomy" id="637853"/>
    <lineage>
        <taxon>Eukaryota</taxon>
        <taxon>Metazoa</taxon>
        <taxon>Ecdysozoa</taxon>
        <taxon>Nematoda</taxon>
        <taxon>Chromadorea</taxon>
        <taxon>Rhabditida</taxon>
        <taxon>Spirurina</taxon>
        <taxon>Spiruromorpha</taxon>
        <taxon>Spiruroidea</taxon>
        <taxon>Gongylonematidae</taxon>
        <taxon>Gongylonema</taxon>
    </lineage>
</organism>
<keyword evidence="2" id="KW-0732">Signal</keyword>
<evidence type="ECO:0000256" key="1">
    <source>
        <dbReference type="SAM" id="MobiDB-lite"/>
    </source>
</evidence>
<feature type="compositionally biased region" description="Acidic residues" evidence="1">
    <location>
        <begin position="55"/>
        <end position="86"/>
    </location>
</feature>
<reference evidence="3 4" key="2">
    <citation type="submission" date="2018-11" db="EMBL/GenBank/DDBJ databases">
        <authorList>
            <consortium name="Pathogen Informatics"/>
        </authorList>
    </citation>
    <scope>NUCLEOTIDE SEQUENCE [LARGE SCALE GENOMIC DNA]</scope>
</reference>
<feature type="chain" id="PRO_5043138660" evidence="2">
    <location>
        <begin position="17"/>
        <end position="120"/>
    </location>
</feature>
<evidence type="ECO:0000313" key="5">
    <source>
        <dbReference type="WBParaSite" id="GPUH_0000650001-mRNA-1"/>
    </source>
</evidence>
<reference evidence="5" key="1">
    <citation type="submission" date="2016-06" db="UniProtKB">
        <authorList>
            <consortium name="WormBaseParasite"/>
        </authorList>
    </citation>
    <scope>IDENTIFICATION</scope>
</reference>
<evidence type="ECO:0000313" key="3">
    <source>
        <dbReference type="EMBL" id="VDK54938.1"/>
    </source>
</evidence>
<gene>
    <name evidence="3" type="ORF">GPUH_LOCUS6493</name>
</gene>
<feature type="signal peptide" evidence="2">
    <location>
        <begin position="1"/>
        <end position="16"/>
    </location>
</feature>
<name>A0A183DCQ0_9BILA</name>
<feature type="compositionally biased region" description="Low complexity" evidence="1">
    <location>
        <begin position="105"/>
        <end position="120"/>
    </location>
</feature>
<feature type="region of interest" description="Disordered" evidence="1">
    <location>
        <begin position="52"/>
        <end position="120"/>
    </location>
</feature>
<protein>
    <submittedName>
        <fullName evidence="5">Armadillo-type fold</fullName>
    </submittedName>
</protein>
<dbReference type="Proteomes" id="UP000271098">
    <property type="component" value="Unassembled WGS sequence"/>
</dbReference>
<dbReference type="EMBL" id="UYRT01015337">
    <property type="protein sequence ID" value="VDK54938.1"/>
    <property type="molecule type" value="Genomic_DNA"/>
</dbReference>
<dbReference type="WBParaSite" id="GPUH_0000650001-mRNA-1">
    <property type="protein sequence ID" value="GPUH_0000650001-mRNA-1"/>
    <property type="gene ID" value="GPUH_0000650001"/>
</dbReference>